<evidence type="ECO:0000313" key="3">
    <source>
        <dbReference type="Proteomes" id="UP000327493"/>
    </source>
</evidence>
<keyword evidence="3" id="KW-1185">Reference proteome</keyword>
<evidence type="ECO:0000313" key="2">
    <source>
        <dbReference type="EMBL" id="KAA8581651.1"/>
    </source>
</evidence>
<reference evidence="2 3" key="1">
    <citation type="submission" date="2019-08" db="EMBL/GenBank/DDBJ databases">
        <title>A chromosome-level genome assembly, high-density linkage maps, and genome scans reveal the genomic architecture of hybrid incompatibilities underlying speciation via character displacement in darters (Percidae: Etheostominae).</title>
        <authorList>
            <person name="Moran R.L."/>
            <person name="Catchen J.M."/>
            <person name="Fuller R.C."/>
        </authorList>
    </citation>
    <scope>NUCLEOTIDE SEQUENCE [LARGE SCALE GENOMIC DNA]</scope>
    <source>
        <strain evidence="2">EspeVRDwgs_2016</strain>
        <tissue evidence="2">Muscle</tissue>
    </source>
</reference>
<dbReference type="Proteomes" id="UP000327493">
    <property type="component" value="Chromosome 21"/>
</dbReference>
<organism evidence="2 3">
    <name type="scientific">Etheostoma spectabile</name>
    <name type="common">orangethroat darter</name>
    <dbReference type="NCBI Taxonomy" id="54343"/>
    <lineage>
        <taxon>Eukaryota</taxon>
        <taxon>Metazoa</taxon>
        <taxon>Chordata</taxon>
        <taxon>Craniata</taxon>
        <taxon>Vertebrata</taxon>
        <taxon>Euteleostomi</taxon>
        <taxon>Actinopterygii</taxon>
        <taxon>Neopterygii</taxon>
        <taxon>Teleostei</taxon>
        <taxon>Neoteleostei</taxon>
        <taxon>Acanthomorphata</taxon>
        <taxon>Eupercaria</taxon>
        <taxon>Perciformes</taxon>
        <taxon>Percoidei</taxon>
        <taxon>Percidae</taxon>
        <taxon>Etheostomatinae</taxon>
        <taxon>Etheostoma</taxon>
    </lineage>
</organism>
<proteinExistence type="predicted"/>
<dbReference type="AlphaFoldDB" id="A0A5J5CP20"/>
<gene>
    <name evidence="2" type="ORF">FQN60_003232</name>
</gene>
<dbReference type="EMBL" id="VOFY01000021">
    <property type="protein sequence ID" value="KAA8581651.1"/>
    <property type="molecule type" value="Genomic_DNA"/>
</dbReference>
<sequence>MSDISEVTLNMYLLCMTASCEAISFSFVLKPKWEDMFLFPDFGLFSMLNLLLLDFTETIHMYTADKTSSSVSILI</sequence>
<accession>A0A5J5CP20</accession>
<keyword evidence="1" id="KW-0812">Transmembrane</keyword>
<keyword evidence="1" id="KW-1133">Transmembrane helix</keyword>
<protein>
    <submittedName>
        <fullName evidence="2">Uncharacterized protein</fullName>
    </submittedName>
</protein>
<feature type="transmembrane region" description="Helical" evidence="1">
    <location>
        <begin position="12"/>
        <end position="30"/>
    </location>
</feature>
<keyword evidence="1" id="KW-0472">Membrane</keyword>
<evidence type="ECO:0000256" key="1">
    <source>
        <dbReference type="SAM" id="Phobius"/>
    </source>
</evidence>
<name>A0A5J5CP20_9PERO</name>
<comment type="caution">
    <text evidence="2">The sequence shown here is derived from an EMBL/GenBank/DDBJ whole genome shotgun (WGS) entry which is preliminary data.</text>
</comment>